<sequence length="120" mass="12518">METLTKVSWGLLALLHLAPAAAVFSPSVVGKLYGVDPAGDVGVLLIHRGALFLAVLLVALYAIISVDARRAASLVAIVSMLGFLIVYARAGMPAGPLKKIAVADLAGLLPLAFVSWQAWR</sequence>
<keyword evidence="3" id="KW-1185">Reference proteome</keyword>
<accession>A0A7Y3W4S0</accession>
<evidence type="ECO:0000256" key="1">
    <source>
        <dbReference type="SAM" id="Phobius"/>
    </source>
</evidence>
<dbReference type="EMBL" id="JABFCX010000002">
    <property type="protein sequence ID" value="NNU15834.1"/>
    <property type="molecule type" value="Genomic_DNA"/>
</dbReference>
<keyword evidence="1" id="KW-1133">Transmembrane helix</keyword>
<evidence type="ECO:0008006" key="4">
    <source>
        <dbReference type="Google" id="ProtNLM"/>
    </source>
</evidence>
<protein>
    <recommendedName>
        <fullName evidence="4">Phosphopantetheine adenylyltransferase</fullName>
    </recommendedName>
</protein>
<dbReference type="Proteomes" id="UP000536835">
    <property type="component" value="Unassembled WGS sequence"/>
</dbReference>
<feature type="transmembrane region" description="Helical" evidence="1">
    <location>
        <begin position="71"/>
        <end position="88"/>
    </location>
</feature>
<dbReference type="AlphaFoldDB" id="A0A7Y3W4S0"/>
<keyword evidence="1" id="KW-0812">Transmembrane</keyword>
<reference evidence="2 3" key="1">
    <citation type="submission" date="2020-05" db="EMBL/GenBank/DDBJ databases">
        <title>Parvularcula mediterraneae sp. nov., isolated from polypropylene straw from shallow seawater of the seashore of Laganas in Zakynthos island, Greece.</title>
        <authorList>
            <person name="Szabo I."/>
            <person name="Al-Omari J."/>
            <person name="Rado J."/>
            <person name="Szerdahelyi G.S."/>
        </authorList>
    </citation>
    <scope>NUCLEOTIDE SEQUENCE [LARGE SCALE GENOMIC DNA]</scope>
    <source>
        <strain evidence="2 3">ZS-1/3</strain>
    </source>
</reference>
<organism evidence="2 3">
    <name type="scientific">Parvularcula mediterranea</name>
    <dbReference type="NCBI Taxonomy" id="2732508"/>
    <lineage>
        <taxon>Bacteria</taxon>
        <taxon>Pseudomonadati</taxon>
        <taxon>Pseudomonadota</taxon>
        <taxon>Alphaproteobacteria</taxon>
        <taxon>Parvularculales</taxon>
        <taxon>Parvularculaceae</taxon>
        <taxon>Parvularcula</taxon>
    </lineage>
</organism>
<dbReference type="RefSeq" id="WP_173197589.1">
    <property type="nucleotide sequence ID" value="NZ_JABFCX010000002.1"/>
</dbReference>
<keyword evidence="1" id="KW-0472">Membrane</keyword>
<proteinExistence type="predicted"/>
<feature type="transmembrane region" description="Helical" evidence="1">
    <location>
        <begin position="100"/>
        <end position="119"/>
    </location>
</feature>
<evidence type="ECO:0000313" key="2">
    <source>
        <dbReference type="EMBL" id="NNU15834.1"/>
    </source>
</evidence>
<evidence type="ECO:0000313" key="3">
    <source>
        <dbReference type="Proteomes" id="UP000536835"/>
    </source>
</evidence>
<comment type="caution">
    <text evidence="2">The sequence shown here is derived from an EMBL/GenBank/DDBJ whole genome shotgun (WGS) entry which is preliminary data.</text>
</comment>
<name>A0A7Y3W4S0_9PROT</name>
<gene>
    <name evidence="2" type="ORF">HK107_05805</name>
</gene>
<feature type="transmembrane region" description="Helical" evidence="1">
    <location>
        <begin position="46"/>
        <end position="64"/>
    </location>
</feature>